<proteinExistence type="predicted"/>
<gene>
    <name evidence="1" type="ORF">BaOVIS_004100</name>
</gene>
<organism evidence="1 2">
    <name type="scientific">Babesia ovis</name>
    <dbReference type="NCBI Taxonomy" id="5869"/>
    <lineage>
        <taxon>Eukaryota</taxon>
        <taxon>Sar</taxon>
        <taxon>Alveolata</taxon>
        <taxon>Apicomplexa</taxon>
        <taxon>Aconoidasida</taxon>
        <taxon>Piroplasmida</taxon>
        <taxon>Babesiidae</taxon>
        <taxon>Babesia</taxon>
    </lineage>
</organism>
<comment type="caution">
    <text evidence="1">The sequence shown here is derived from an EMBL/GenBank/DDBJ whole genome shotgun (WGS) entry which is preliminary data.</text>
</comment>
<name>A0A9W5WTN7_BABOV</name>
<sequence length="820" mass="93365">MEETIRSFVKLLGISDYDVPAEIDILKGKNCSAQSLHKLTVALSLAHHFDRYVSFTSDIDVVKLDDAKLRLIIESLNGETKCSTHDALNILTYTTLEYLQYPRLAKINLDVTQDARELFLAFIFLLSKQKWFDRIGERCPVYLNFRKSLLNAVAQELEPSTANRNSDTTMMETVADKLAILWDKRMNYRAKCSAELINRSNDIIKANVESNAASVLTDRSTQLHFLRATEQYGLCEQRFGSHLACEKRGITDTYIKSKIPASNLHIADNCGDMSIRDKVSVKTTSAVRPFQKTNTSVSTEDSIDTNISTLFDEINCAVSRTVMDFEAKSQLLCRCKNAETFDSELLRVIIGQSQQQVVFNNLMDTIDRSTTNSSPKENRGLHVFQRGRKTQSMNKSAADDLGKSEQQNQSIVDEILDLNHTIIQLQSRVKRLANSVEQGDVERLKHFTRLSEKRKVYDRQTNNKQQETTVNNALEIKECYNMPSPAEWVLIAQKEPFERHLAILKMIDKSLDDESKRSLIFESGLSILKQIKPEPANKRPYSKTITPNATISLVTIPNKIKENVNILKSFIVEGIPTDNFDDKAGQNANQCKQCAKDFLRQINSNFLNYRSAVSASKGKKGFQSYITNTLNQAETEGVFSKDEYSKTKAMVDKMLHLFEDAAKHDPPIYFECLSEWIHPNDNNLLPEELSKGLKNDDCTTRVDLTSVEREIHDFKVLSQLVNQDLTPEPPYNVWGDDRKDSSTQKKSIFDFDHYFNLVREECASKESNDASGMEPPFLFFDRLLKKHSDDISQLQAASIIKSKTCIDQIYEQLPSLIFLD</sequence>
<accession>A0A9W5WTN7</accession>
<protein>
    <submittedName>
        <fullName evidence="1">Uncharacterized protein</fullName>
    </submittedName>
</protein>
<dbReference type="AlphaFoldDB" id="A0A9W5WTN7"/>
<keyword evidence="2" id="KW-1185">Reference proteome</keyword>
<dbReference type="Proteomes" id="UP001057455">
    <property type="component" value="Unassembled WGS sequence"/>
</dbReference>
<dbReference type="OrthoDB" id="365373at2759"/>
<evidence type="ECO:0000313" key="2">
    <source>
        <dbReference type="Proteomes" id="UP001057455"/>
    </source>
</evidence>
<evidence type="ECO:0000313" key="1">
    <source>
        <dbReference type="EMBL" id="GFE53006.1"/>
    </source>
</evidence>
<dbReference type="EMBL" id="BLIY01000003">
    <property type="protein sequence ID" value="GFE53006.1"/>
    <property type="molecule type" value="Genomic_DNA"/>
</dbReference>
<reference evidence="1" key="1">
    <citation type="submission" date="2019-12" db="EMBL/GenBank/DDBJ databases">
        <title>Genome sequence of Babesia ovis.</title>
        <authorList>
            <person name="Yamagishi J."/>
            <person name="Sevinc F."/>
            <person name="Xuan X."/>
        </authorList>
    </citation>
    <scope>NUCLEOTIDE SEQUENCE</scope>
    <source>
        <strain evidence="1">Selcuk</strain>
    </source>
</reference>